<feature type="compositionally biased region" description="Basic and acidic residues" evidence="1">
    <location>
        <begin position="34"/>
        <end position="52"/>
    </location>
</feature>
<gene>
    <name evidence="2" type="ORF">EII21_00385</name>
</gene>
<proteinExistence type="predicted"/>
<dbReference type="EMBL" id="RQYC01000001">
    <property type="protein sequence ID" value="RRD91526.1"/>
    <property type="molecule type" value="Genomic_DNA"/>
</dbReference>
<dbReference type="AlphaFoldDB" id="A0A3P2A9S4"/>
<dbReference type="RefSeq" id="WP_124793728.1">
    <property type="nucleotide sequence ID" value="NZ_RQYC01000001.1"/>
</dbReference>
<evidence type="ECO:0000313" key="3">
    <source>
        <dbReference type="Proteomes" id="UP000269923"/>
    </source>
</evidence>
<dbReference type="Proteomes" id="UP000269923">
    <property type="component" value="Unassembled WGS sequence"/>
</dbReference>
<evidence type="ECO:0000313" key="2">
    <source>
        <dbReference type="EMBL" id="RRD91526.1"/>
    </source>
</evidence>
<protein>
    <submittedName>
        <fullName evidence="2">Uncharacterized protein</fullName>
    </submittedName>
</protein>
<evidence type="ECO:0000256" key="1">
    <source>
        <dbReference type="SAM" id="MobiDB-lite"/>
    </source>
</evidence>
<accession>A0A3P2A9S4</accession>
<organism evidence="2 3">
    <name type="scientific">Conchiformibius steedae</name>
    <dbReference type="NCBI Taxonomy" id="153493"/>
    <lineage>
        <taxon>Bacteria</taxon>
        <taxon>Pseudomonadati</taxon>
        <taxon>Pseudomonadota</taxon>
        <taxon>Betaproteobacteria</taxon>
        <taxon>Neisseriales</taxon>
        <taxon>Neisseriaceae</taxon>
        <taxon>Conchiformibius</taxon>
    </lineage>
</organism>
<comment type="caution">
    <text evidence="2">The sequence shown here is derived from an EMBL/GenBank/DDBJ whole genome shotgun (WGS) entry which is preliminary data.</text>
</comment>
<feature type="region of interest" description="Disordered" evidence="1">
    <location>
        <begin position="23"/>
        <end position="60"/>
    </location>
</feature>
<sequence>MALPWLLGAAAVVVAKKIYDAATEDDDDDSSVTSRREAEEKAAKEAEKERKKAAQKAKRRHLSEQFDEHCYVAQSQIEQSLAPYFSLEFHGTPSIKKSDDDFEREEGQVSGYSGGLGAILGATSFALLGNNSSSQLSHIHEMQKRISELQSQADNDEEYGQGNPIIGAKDYFGSVLDENWEQSPLQSTVNNLAYVQQQYDAEVTPDIELHYALQEIEECEVLLQEIRGLQQAIERTVDAEIDRVIGHG</sequence>
<keyword evidence="3" id="KW-1185">Reference proteome</keyword>
<reference evidence="2 3" key="1">
    <citation type="submission" date="2018-11" db="EMBL/GenBank/DDBJ databases">
        <title>Genomes From Bacteria Associated with the Canine Oral Cavity: a Test Case for Automated Genome-Based Taxonomic Assignment.</title>
        <authorList>
            <person name="Coil D.A."/>
            <person name="Jospin G."/>
            <person name="Darling A.E."/>
            <person name="Wallis C."/>
            <person name="Davis I.J."/>
            <person name="Harris S."/>
            <person name="Eisen J.A."/>
            <person name="Holcombe L.J."/>
            <person name="O'Flynn C."/>
        </authorList>
    </citation>
    <scope>NUCLEOTIDE SEQUENCE [LARGE SCALE GENOMIC DNA]</scope>
    <source>
        <strain evidence="2 3">COT-280</strain>
    </source>
</reference>
<name>A0A3P2A9S4_9NEIS</name>